<evidence type="ECO:0000313" key="3">
    <source>
        <dbReference type="Proteomes" id="UP000789405"/>
    </source>
</evidence>
<accession>A0A9N9J806</accession>
<comment type="caution">
    <text evidence="2">The sequence shown here is derived from an EMBL/GenBank/DDBJ whole genome shotgun (WGS) entry which is preliminary data.</text>
</comment>
<organism evidence="2 3">
    <name type="scientific">Dentiscutata erythropus</name>
    <dbReference type="NCBI Taxonomy" id="1348616"/>
    <lineage>
        <taxon>Eukaryota</taxon>
        <taxon>Fungi</taxon>
        <taxon>Fungi incertae sedis</taxon>
        <taxon>Mucoromycota</taxon>
        <taxon>Glomeromycotina</taxon>
        <taxon>Glomeromycetes</taxon>
        <taxon>Diversisporales</taxon>
        <taxon>Gigasporaceae</taxon>
        <taxon>Dentiscutata</taxon>
    </lineage>
</organism>
<evidence type="ECO:0000313" key="2">
    <source>
        <dbReference type="EMBL" id="CAG8767257.1"/>
    </source>
</evidence>
<dbReference type="Proteomes" id="UP000789405">
    <property type="component" value="Unassembled WGS sequence"/>
</dbReference>
<protein>
    <submittedName>
        <fullName evidence="2">25938_t:CDS:1</fullName>
    </submittedName>
</protein>
<feature type="coiled-coil region" evidence="1">
    <location>
        <begin position="77"/>
        <end position="111"/>
    </location>
</feature>
<proteinExistence type="predicted"/>
<gene>
    <name evidence="2" type="ORF">DERYTH_LOCUS18352</name>
</gene>
<reference evidence="2" key="1">
    <citation type="submission" date="2021-06" db="EMBL/GenBank/DDBJ databases">
        <authorList>
            <person name="Kallberg Y."/>
            <person name="Tangrot J."/>
            <person name="Rosling A."/>
        </authorList>
    </citation>
    <scope>NUCLEOTIDE SEQUENCE</scope>
    <source>
        <strain evidence="2">MA453B</strain>
    </source>
</reference>
<keyword evidence="3" id="KW-1185">Reference proteome</keyword>
<sequence length="111" mass="12999">SDEESNHSNCNISLPELSSYEEKDFYLDEIEEISYELNIGKLNSKDNNLLQQRDAVLPNDVIALTPALPLANEIELQENLMRRIEVLLGEISRLRKEAQDRIRRFQRKQQE</sequence>
<dbReference type="OrthoDB" id="10592601at2759"/>
<dbReference type="AlphaFoldDB" id="A0A9N9J806"/>
<dbReference type="EMBL" id="CAJVPY010018476">
    <property type="protein sequence ID" value="CAG8767257.1"/>
    <property type="molecule type" value="Genomic_DNA"/>
</dbReference>
<keyword evidence="1" id="KW-0175">Coiled coil</keyword>
<evidence type="ECO:0000256" key="1">
    <source>
        <dbReference type="SAM" id="Coils"/>
    </source>
</evidence>
<name>A0A9N9J806_9GLOM</name>
<feature type="non-terminal residue" evidence="2">
    <location>
        <position position="111"/>
    </location>
</feature>